<keyword evidence="2" id="KW-1185">Reference proteome</keyword>
<dbReference type="Proteomes" id="UP001234297">
    <property type="component" value="Chromosome 1"/>
</dbReference>
<protein>
    <submittedName>
        <fullName evidence="1">Uncharacterized protein</fullName>
    </submittedName>
</protein>
<proteinExistence type="predicted"/>
<name>A0ACC2MPP8_PERAE</name>
<accession>A0ACC2MPP8</accession>
<gene>
    <name evidence="1" type="ORF">MRB53_000391</name>
</gene>
<comment type="caution">
    <text evidence="1">The sequence shown here is derived from an EMBL/GenBank/DDBJ whole genome shotgun (WGS) entry which is preliminary data.</text>
</comment>
<organism evidence="1 2">
    <name type="scientific">Persea americana</name>
    <name type="common">Avocado</name>
    <dbReference type="NCBI Taxonomy" id="3435"/>
    <lineage>
        <taxon>Eukaryota</taxon>
        <taxon>Viridiplantae</taxon>
        <taxon>Streptophyta</taxon>
        <taxon>Embryophyta</taxon>
        <taxon>Tracheophyta</taxon>
        <taxon>Spermatophyta</taxon>
        <taxon>Magnoliopsida</taxon>
        <taxon>Magnoliidae</taxon>
        <taxon>Laurales</taxon>
        <taxon>Lauraceae</taxon>
        <taxon>Persea</taxon>
    </lineage>
</organism>
<evidence type="ECO:0000313" key="2">
    <source>
        <dbReference type="Proteomes" id="UP001234297"/>
    </source>
</evidence>
<evidence type="ECO:0000313" key="1">
    <source>
        <dbReference type="EMBL" id="KAJ8647368.1"/>
    </source>
</evidence>
<reference evidence="1 2" key="1">
    <citation type="journal article" date="2022" name="Hortic Res">
        <title>A haplotype resolved chromosomal level avocado genome allows analysis of novel avocado genes.</title>
        <authorList>
            <person name="Nath O."/>
            <person name="Fletcher S.J."/>
            <person name="Hayward A."/>
            <person name="Shaw L.M."/>
            <person name="Masouleh A.K."/>
            <person name="Furtado A."/>
            <person name="Henry R.J."/>
            <person name="Mitter N."/>
        </authorList>
    </citation>
    <scope>NUCLEOTIDE SEQUENCE [LARGE SCALE GENOMIC DNA]</scope>
    <source>
        <strain evidence="2">cv. Hass</strain>
    </source>
</reference>
<dbReference type="EMBL" id="CM056809">
    <property type="protein sequence ID" value="KAJ8647368.1"/>
    <property type="molecule type" value="Genomic_DNA"/>
</dbReference>
<sequence length="87" mass="9568">MAGNSKPKTYDGIERTTTHLVAGSHARAEAEEEEMASVGIEEFLMQCENSGDSAYNALKSLLKKLDDPTTRADARVFLSDLQKKFDS</sequence>